<accession>A0A2V3IRE4</accession>
<proteinExistence type="predicted"/>
<dbReference type="EMBL" id="NBIV01000113">
    <property type="protein sequence ID" value="PXF43730.1"/>
    <property type="molecule type" value="Genomic_DNA"/>
</dbReference>
<reference evidence="1 2" key="1">
    <citation type="journal article" date="2018" name="Mol. Biol. Evol.">
        <title>Analysis of the draft genome of the red seaweed Gracilariopsis chorda provides insights into genome size evolution in Rhodophyta.</title>
        <authorList>
            <person name="Lee J."/>
            <person name="Yang E.C."/>
            <person name="Graf L."/>
            <person name="Yang J.H."/>
            <person name="Qiu H."/>
            <person name="Zel Zion U."/>
            <person name="Chan C.X."/>
            <person name="Stephens T.G."/>
            <person name="Weber A.P.M."/>
            <person name="Boo G.H."/>
            <person name="Boo S.M."/>
            <person name="Kim K.M."/>
            <person name="Shin Y."/>
            <person name="Jung M."/>
            <person name="Lee S.J."/>
            <person name="Yim H.S."/>
            <person name="Lee J.H."/>
            <person name="Bhattacharya D."/>
            <person name="Yoon H.S."/>
        </authorList>
    </citation>
    <scope>NUCLEOTIDE SEQUENCE [LARGE SCALE GENOMIC DNA]</scope>
    <source>
        <strain evidence="1 2">SKKU-2015</strain>
        <tissue evidence="1">Whole body</tissue>
    </source>
</reference>
<sequence>MNLGMAFNDRITGDGGTNVESAIECYEKALEVWMKDATPLDWACIQGNLGVSFMSRFYYGAIGVEEAKVCLHKALTVISKESDPLLFLKASSNMCHVRAAEGSSDETRLAALDTVNALEYVKSLARAGLMHARSLDEDYAIVAGILATSYLSDGAHSMALESFDRFKASLLLGFLSKGAEIARRLSGEVLDHFERLRNTYRMLKH</sequence>
<dbReference type="AlphaFoldDB" id="A0A2V3IRE4"/>
<dbReference type="InterPro" id="IPR011990">
    <property type="entry name" value="TPR-like_helical_dom_sf"/>
</dbReference>
<evidence type="ECO:0000313" key="1">
    <source>
        <dbReference type="EMBL" id="PXF43730.1"/>
    </source>
</evidence>
<name>A0A2V3IRE4_9FLOR</name>
<comment type="caution">
    <text evidence="1">The sequence shown here is derived from an EMBL/GenBank/DDBJ whole genome shotgun (WGS) entry which is preliminary data.</text>
</comment>
<organism evidence="1 2">
    <name type="scientific">Gracilariopsis chorda</name>
    <dbReference type="NCBI Taxonomy" id="448386"/>
    <lineage>
        <taxon>Eukaryota</taxon>
        <taxon>Rhodophyta</taxon>
        <taxon>Florideophyceae</taxon>
        <taxon>Rhodymeniophycidae</taxon>
        <taxon>Gracilariales</taxon>
        <taxon>Gracilariaceae</taxon>
        <taxon>Gracilariopsis</taxon>
    </lineage>
</organism>
<evidence type="ECO:0000313" key="2">
    <source>
        <dbReference type="Proteomes" id="UP000247409"/>
    </source>
</evidence>
<protein>
    <submittedName>
        <fullName evidence="1">Uncharacterized protein</fullName>
    </submittedName>
</protein>
<dbReference type="Gene3D" id="1.25.40.10">
    <property type="entry name" value="Tetratricopeptide repeat domain"/>
    <property type="match status" value="1"/>
</dbReference>
<gene>
    <name evidence="1" type="ORF">BWQ96_06507</name>
</gene>
<dbReference type="SUPFAM" id="SSF48452">
    <property type="entry name" value="TPR-like"/>
    <property type="match status" value="1"/>
</dbReference>
<dbReference type="Proteomes" id="UP000247409">
    <property type="component" value="Unassembled WGS sequence"/>
</dbReference>
<keyword evidence="2" id="KW-1185">Reference proteome</keyword>